<dbReference type="InterPro" id="IPR011701">
    <property type="entry name" value="MFS"/>
</dbReference>
<protein>
    <submittedName>
        <fullName evidence="8">Major facilitator superfamily transporter</fullName>
    </submittedName>
</protein>
<organism evidence="8 9">
    <name type="scientific">Apiospora arundinis</name>
    <dbReference type="NCBI Taxonomy" id="335852"/>
    <lineage>
        <taxon>Eukaryota</taxon>
        <taxon>Fungi</taxon>
        <taxon>Dikarya</taxon>
        <taxon>Ascomycota</taxon>
        <taxon>Pezizomycotina</taxon>
        <taxon>Sordariomycetes</taxon>
        <taxon>Xylariomycetidae</taxon>
        <taxon>Amphisphaeriales</taxon>
        <taxon>Apiosporaceae</taxon>
        <taxon>Apiospora</taxon>
    </lineage>
</organism>
<dbReference type="PANTHER" id="PTHR43791">
    <property type="entry name" value="PERMEASE-RELATED"/>
    <property type="match status" value="1"/>
</dbReference>
<evidence type="ECO:0000256" key="3">
    <source>
        <dbReference type="ARBA" id="ARBA00022692"/>
    </source>
</evidence>
<feature type="transmembrane region" description="Helical" evidence="6">
    <location>
        <begin position="350"/>
        <end position="367"/>
    </location>
</feature>
<accession>A0ABR2I8W3</accession>
<dbReference type="InterPro" id="IPR020846">
    <property type="entry name" value="MFS_dom"/>
</dbReference>
<feature type="transmembrane region" description="Helical" evidence="6">
    <location>
        <begin position="285"/>
        <end position="309"/>
    </location>
</feature>
<evidence type="ECO:0000256" key="6">
    <source>
        <dbReference type="SAM" id="Phobius"/>
    </source>
</evidence>
<gene>
    <name evidence="8" type="ORF">PGQ11_009849</name>
</gene>
<feature type="transmembrane region" description="Helical" evidence="6">
    <location>
        <begin position="88"/>
        <end position="108"/>
    </location>
</feature>
<feature type="transmembrane region" description="Helical" evidence="6">
    <location>
        <begin position="152"/>
        <end position="173"/>
    </location>
</feature>
<feature type="transmembrane region" description="Helical" evidence="6">
    <location>
        <begin position="218"/>
        <end position="238"/>
    </location>
</feature>
<evidence type="ECO:0000256" key="1">
    <source>
        <dbReference type="ARBA" id="ARBA00004141"/>
    </source>
</evidence>
<keyword evidence="4 6" id="KW-1133">Transmembrane helix</keyword>
<feature type="transmembrane region" description="Helical" evidence="6">
    <location>
        <begin position="55"/>
        <end position="76"/>
    </location>
</feature>
<sequence length="494" mass="54404">MATAESHETSAMATEKKSLSVDAASLDSPTAPAEAAVFDAKLCAKLDFRILTPMFFLNFLSLMGRTNIGAALIQKLPIDLKMDAMKTFLAISMPVVMLILFEVPSNLLMRWFDKRYGLPYMRYLSLITVGLGVVTLGQAFDKSYGALLATRFLVGIFDAGLMPGCVFVLSLYYPSVHLQWRLSMLMVSNIISNIISNILAFGIAQIRNTNRTSEWSGWRWIFLIEGLLTIAIGLICVWSDVGRPERAPFLSANEKMVIDANVESRKSAIGLAAEVRVFLANPLSYIWTALYVFTCTTLYSVAIFAPSFIKAFHREWTVPQIQGQVVPIFVVAAALCLVMGWAADRTNHRCGFALFGYIVTMTGYAILRETDRFSPSVQLLGLYFVCMGTYTSLTMVWALTCLNSATPFQKAFGSAFVIGVGNVGGFISAWIFRSSEAPHYTAGMTDGLILTCVAVGLTVVAWCYIVWHNRKNVLGAKESGIDSLKTGKVKRLVL</sequence>
<feature type="transmembrane region" description="Helical" evidence="6">
    <location>
        <begin position="321"/>
        <end position="343"/>
    </location>
</feature>
<dbReference type="InterPro" id="IPR036259">
    <property type="entry name" value="MFS_trans_sf"/>
</dbReference>
<evidence type="ECO:0000256" key="4">
    <source>
        <dbReference type="ARBA" id="ARBA00022989"/>
    </source>
</evidence>
<feature type="domain" description="Major facilitator superfamily (MFS) profile" evidence="7">
    <location>
        <begin position="50"/>
        <end position="471"/>
    </location>
</feature>
<dbReference type="Proteomes" id="UP001390339">
    <property type="component" value="Unassembled WGS sequence"/>
</dbReference>
<evidence type="ECO:0000259" key="7">
    <source>
        <dbReference type="PROSITE" id="PS50850"/>
    </source>
</evidence>
<keyword evidence="2" id="KW-0813">Transport</keyword>
<feature type="transmembrane region" description="Helical" evidence="6">
    <location>
        <begin position="120"/>
        <end position="140"/>
    </location>
</feature>
<feature type="transmembrane region" description="Helical" evidence="6">
    <location>
        <begin position="185"/>
        <end position="206"/>
    </location>
</feature>
<keyword evidence="9" id="KW-1185">Reference proteome</keyword>
<dbReference type="Pfam" id="PF07690">
    <property type="entry name" value="MFS_1"/>
    <property type="match status" value="1"/>
</dbReference>
<feature type="transmembrane region" description="Helical" evidence="6">
    <location>
        <begin position="447"/>
        <end position="467"/>
    </location>
</feature>
<comment type="subcellular location">
    <subcellularLocation>
        <location evidence="1">Membrane</location>
        <topology evidence="1">Multi-pass membrane protein</topology>
    </subcellularLocation>
</comment>
<name>A0ABR2I8W3_9PEZI</name>
<keyword evidence="5 6" id="KW-0472">Membrane</keyword>
<comment type="caution">
    <text evidence="8">The sequence shown here is derived from an EMBL/GenBank/DDBJ whole genome shotgun (WGS) entry which is preliminary data.</text>
</comment>
<dbReference type="Gene3D" id="1.20.1250.20">
    <property type="entry name" value="MFS general substrate transporter like domains"/>
    <property type="match status" value="2"/>
</dbReference>
<proteinExistence type="predicted"/>
<dbReference type="EMBL" id="JAPCWZ010000006">
    <property type="protein sequence ID" value="KAK8859115.1"/>
    <property type="molecule type" value="Genomic_DNA"/>
</dbReference>
<dbReference type="PROSITE" id="PS50850">
    <property type="entry name" value="MFS"/>
    <property type="match status" value="1"/>
</dbReference>
<keyword evidence="3 6" id="KW-0812">Transmembrane</keyword>
<reference evidence="8 9" key="1">
    <citation type="journal article" date="2024" name="IMA Fungus">
        <title>Apiospora arundinis, a panoply of carbohydrate-active enzymes and secondary metabolites.</title>
        <authorList>
            <person name="Sorensen T."/>
            <person name="Petersen C."/>
            <person name="Muurmann A.T."/>
            <person name="Christiansen J.V."/>
            <person name="Brundto M.L."/>
            <person name="Overgaard C.K."/>
            <person name="Boysen A.T."/>
            <person name="Wollenberg R.D."/>
            <person name="Larsen T.O."/>
            <person name="Sorensen J.L."/>
            <person name="Nielsen K.L."/>
            <person name="Sondergaard T.E."/>
        </authorList>
    </citation>
    <scope>NUCLEOTIDE SEQUENCE [LARGE SCALE GENOMIC DNA]</scope>
    <source>
        <strain evidence="8 9">AAU 773</strain>
    </source>
</reference>
<evidence type="ECO:0000313" key="8">
    <source>
        <dbReference type="EMBL" id="KAK8859115.1"/>
    </source>
</evidence>
<evidence type="ECO:0000313" key="9">
    <source>
        <dbReference type="Proteomes" id="UP001390339"/>
    </source>
</evidence>
<feature type="transmembrane region" description="Helical" evidence="6">
    <location>
        <begin position="411"/>
        <end position="432"/>
    </location>
</feature>
<dbReference type="SUPFAM" id="SSF103473">
    <property type="entry name" value="MFS general substrate transporter"/>
    <property type="match status" value="1"/>
</dbReference>
<evidence type="ECO:0000256" key="5">
    <source>
        <dbReference type="ARBA" id="ARBA00023136"/>
    </source>
</evidence>
<evidence type="ECO:0000256" key="2">
    <source>
        <dbReference type="ARBA" id="ARBA00022448"/>
    </source>
</evidence>
<dbReference type="PANTHER" id="PTHR43791:SF52">
    <property type="entry name" value="TRANSPORTER, PUTATIVE (AFU_ORTHOLOGUE AFUA_1G11820)-RELATED"/>
    <property type="match status" value="1"/>
</dbReference>
<feature type="transmembrane region" description="Helical" evidence="6">
    <location>
        <begin position="379"/>
        <end position="399"/>
    </location>
</feature>